<reference evidence="2" key="1">
    <citation type="submission" date="2024-10" db="EMBL/GenBank/DDBJ databases">
        <authorList>
            <person name="Ryan C."/>
        </authorList>
    </citation>
    <scope>NUCLEOTIDE SEQUENCE [LARGE SCALE GENOMIC DNA]</scope>
</reference>
<sequence length="415" mass="43929">MAPSWSELPSELLGVVFLHIRCVADRVYFTAACRSWRAAAAARARTAPPPPQLPWLLLLPSGGAPCFVSPLAGSSRRRISLPPSAHGARLCGSHAGGWLAVAASGWRAYALVNAFSRAWLPLPDRMRVPRHGITTCLVVRAVALSAPPLASRSGGGCVAAALVSGVSNLAFVRPGVDRHWVAAETVHGLQDILYHDGGGGGGVRGFHAVTADEAVTVFVQEEGVPGGASSSTSTLRMSWRSYRMQRRRHNAPPARTNPSSSPAAAGVSHYLVESRGKLLMVVRHFPSVAFQHGGVAGAGAGARGFEVLELAVEALAGGDHTAAAWVELDGGLDGRALYLSRCCSRAFEASQFGVYREGVYFLDDTGFDISLALSYGGNFPCSDVGWYSGREIMRGIEGFPAEFQSTFSSPTWLYP</sequence>
<evidence type="ECO:0000259" key="1">
    <source>
        <dbReference type="Pfam" id="PF03478"/>
    </source>
</evidence>
<gene>
    <name evidence="2" type="ORF">URODEC1_LOCUS41357</name>
</gene>
<organism evidence="2 3">
    <name type="scientific">Urochloa decumbens</name>
    <dbReference type="NCBI Taxonomy" id="240449"/>
    <lineage>
        <taxon>Eukaryota</taxon>
        <taxon>Viridiplantae</taxon>
        <taxon>Streptophyta</taxon>
        <taxon>Embryophyta</taxon>
        <taxon>Tracheophyta</taxon>
        <taxon>Spermatophyta</taxon>
        <taxon>Magnoliopsida</taxon>
        <taxon>Liliopsida</taxon>
        <taxon>Poales</taxon>
        <taxon>Poaceae</taxon>
        <taxon>PACMAD clade</taxon>
        <taxon>Panicoideae</taxon>
        <taxon>Panicodae</taxon>
        <taxon>Paniceae</taxon>
        <taxon>Melinidinae</taxon>
        <taxon>Urochloa</taxon>
    </lineage>
</organism>
<evidence type="ECO:0000313" key="3">
    <source>
        <dbReference type="Proteomes" id="UP001497457"/>
    </source>
</evidence>
<evidence type="ECO:0000313" key="2">
    <source>
        <dbReference type="EMBL" id="CAL4955319.1"/>
    </source>
</evidence>
<dbReference type="AlphaFoldDB" id="A0ABC8Z7E7"/>
<dbReference type="Proteomes" id="UP001497457">
    <property type="component" value="Chromosome 18b"/>
</dbReference>
<feature type="domain" description="KIB1-4 beta-propeller" evidence="1">
    <location>
        <begin position="76"/>
        <end position="380"/>
    </location>
</feature>
<dbReference type="Gene3D" id="1.20.1280.50">
    <property type="match status" value="1"/>
</dbReference>
<keyword evidence="3" id="KW-1185">Reference proteome</keyword>
<name>A0ABC8Z7E7_9POAL</name>
<dbReference type="PANTHER" id="PTHR33110">
    <property type="entry name" value="F-BOX/KELCH-REPEAT PROTEIN-RELATED"/>
    <property type="match status" value="1"/>
</dbReference>
<proteinExistence type="predicted"/>
<accession>A0ABC8Z7E7</accession>
<dbReference type="EMBL" id="OZ075128">
    <property type="protein sequence ID" value="CAL4955319.1"/>
    <property type="molecule type" value="Genomic_DNA"/>
</dbReference>
<dbReference type="InterPro" id="IPR005174">
    <property type="entry name" value="KIB1-4_b-propeller"/>
</dbReference>
<dbReference type="Pfam" id="PF03478">
    <property type="entry name" value="Beta-prop_KIB1-4"/>
    <property type="match status" value="1"/>
</dbReference>
<dbReference type="PANTHER" id="PTHR33110:SF144">
    <property type="entry name" value="OS01G0660700 PROTEIN"/>
    <property type="match status" value="1"/>
</dbReference>
<protein>
    <recommendedName>
        <fullName evidence="1">KIB1-4 beta-propeller domain-containing protein</fullName>
    </recommendedName>
</protein>